<dbReference type="AlphaFoldDB" id="B4GQD0"/>
<dbReference type="EMBL" id="CH479187">
    <property type="protein sequence ID" value="EDW39802.1"/>
    <property type="molecule type" value="Genomic_DNA"/>
</dbReference>
<reference evidence="2 3" key="1">
    <citation type="journal article" date="2007" name="Nature">
        <title>Evolution of genes and genomes on the Drosophila phylogeny.</title>
        <authorList>
            <consortium name="Drosophila 12 Genomes Consortium"/>
            <person name="Clark A.G."/>
            <person name="Eisen M.B."/>
            <person name="Smith D.R."/>
            <person name="Bergman C.M."/>
            <person name="Oliver B."/>
            <person name="Markow T.A."/>
            <person name="Kaufman T.C."/>
            <person name="Kellis M."/>
            <person name="Gelbart W."/>
            <person name="Iyer V.N."/>
            <person name="Pollard D.A."/>
            <person name="Sackton T.B."/>
            <person name="Larracuente A.M."/>
            <person name="Singh N.D."/>
            <person name="Abad J.P."/>
            <person name="Abt D.N."/>
            <person name="Adryan B."/>
            <person name="Aguade M."/>
            <person name="Akashi H."/>
            <person name="Anderson W.W."/>
            <person name="Aquadro C.F."/>
            <person name="Ardell D.H."/>
            <person name="Arguello R."/>
            <person name="Artieri C.G."/>
            <person name="Barbash D.A."/>
            <person name="Barker D."/>
            <person name="Barsanti P."/>
            <person name="Batterham P."/>
            <person name="Batzoglou S."/>
            <person name="Begun D."/>
            <person name="Bhutkar A."/>
            <person name="Blanco E."/>
            <person name="Bosak S.A."/>
            <person name="Bradley R.K."/>
            <person name="Brand A.D."/>
            <person name="Brent M.R."/>
            <person name="Brooks A.N."/>
            <person name="Brown R.H."/>
            <person name="Butlin R.K."/>
            <person name="Caggese C."/>
            <person name="Calvi B.R."/>
            <person name="Bernardo de Carvalho A."/>
            <person name="Caspi A."/>
            <person name="Castrezana S."/>
            <person name="Celniker S.E."/>
            <person name="Chang J.L."/>
            <person name="Chapple C."/>
            <person name="Chatterji S."/>
            <person name="Chinwalla A."/>
            <person name="Civetta A."/>
            <person name="Clifton S.W."/>
            <person name="Comeron J.M."/>
            <person name="Costello J.C."/>
            <person name="Coyne J.A."/>
            <person name="Daub J."/>
            <person name="David R.G."/>
            <person name="Delcher A.L."/>
            <person name="Delehaunty K."/>
            <person name="Do C.B."/>
            <person name="Ebling H."/>
            <person name="Edwards K."/>
            <person name="Eickbush T."/>
            <person name="Evans J.D."/>
            <person name="Filipski A."/>
            <person name="Findeiss S."/>
            <person name="Freyhult E."/>
            <person name="Fulton L."/>
            <person name="Fulton R."/>
            <person name="Garcia A.C."/>
            <person name="Gardiner A."/>
            <person name="Garfield D.A."/>
            <person name="Garvin B.E."/>
            <person name="Gibson G."/>
            <person name="Gilbert D."/>
            <person name="Gnerre S."/>
            <person name="Godfrey J."/>
            <person name="Good R."/>
            <person name="Gotea V."/>
            <person name="Gravely B."/>
            <person name="Greenberg A.J."/>
            <person name="Griffiths-Jones S."/>
            <person name="Gross S."/>
            <person name="Guigo R."/>
            <person name="Gustafson E.A."/>
            <person name="Haerty W."/>
            <person name="Hahn M.W."/>
            <person name="Halligan D.L."/>
            <person name="Halpern A.L."/>
            <person name="Halter G.M."/>
            <person name="Han M.V."/>
            <person name="Heger A."/>
            <person name="Hillier L."/>
            <person name="Hinrichs A.S."/>
            <person name="Holmes I."/>
            <person name="Hoskins R.A."/>
            <person name="Hubisz M.J."/>
            <person name="Hultmark D."/>
            <person name="Huntley M.A."/>
            <person name="Jaffe D.B."/>
            <person name="Jagadeeshan S."/>
            <person name="Jeck W.R."/>
            <person name="Johnson J."/>
            <person name="Jones C.D."/>
            <person name="Jordan W.C."/>
            <person name="Karpen G.H."/>
            <person name="Kataoka E."/>
            <person name="Keightley P.D."/>
            <person name="Kheradpour P."/>
            <person name="Kirkness E.F."/>
            <person name="Koerich L.B."/>
            <person name="Kristiansen K."/>
            <person name="Kudrna D."/>
            <person name="Kulathinal R.J."/>
            <person name="Kumar S."/>
            <person name="Kwok R."/>
            <person name="Lander E."/>
            <person name="Langley C.H."/>
            <person name="Lapoint R."/>
            <person name="Lazzaro B.P."/>
            <person name="Lee S.J."/>
            <person name="Levesque L."/>
            <person name="Li R."/>
            <person name="Lin C.F."/>
            <person name="Lin M.F."/>
            <person name="Lindblad-Toh K."/>
            <person name="Llopart A."/>
            <person name="Long M."/>
            <person name="Low L."/>
            <person name="Lozovsky E."/>
            <person name="Lu J."/>
            <person name="Luo M."/>
            <person name="Machado C.A."/>
            <person name="Makalowski W."/>
            <person name="Marzo M."/>
            <person name="Matsuda M."/>
            <person name="Matzkin L."/>
            <person name="McAllister B."/>
            <person name="McBride C.S."/>
            <person name="McKernan B."/>
            <person name="McKernan K."/>
            <person name="Mendez-Lago M."/>
            <person name="Minx P."/>
            <person name="Mollenhauer M.U."/>
            <person name="Montooth K."/>
            <person name="Mount S.M."/>
            <person name="Mu X."/>
            <person name="Myers E."/>
            <person name="Negre B."/>
            <person name="Newfeld S."/>
            <person name="Nielsen R."/>
            <person name="Noor M.A."/>
            <person name="O'Grady P."/>
            <person name="Pachter L."/>
            <person name="Papaceit M."/>
            <person name="Parisi M.J."/>
            <person name="Parisi M."/>
            <person name="Parts L."/>
            <person name="Pedersen J.S."/>
            <person name="Pesole G."/>
            <person name="Phillippy A.M."/>
            <person name="Ponting C.P."/>
            <person name="Pop M."/>
            <person name="Porcelli D."/>
            <person name="Powell J.R."/>
            <person name="Prohaska S."/>
            <person name="Pruitt K."/>
            <person name="Puig M."/>
            <person name="Quesneville H."/>
            <person name="Ram K.R."/>
            <person name="Rand D."/>
            <person name="Rasmussen M.D."/>
            <person name="Reed L.K."/>
            <person name="Reenan R."/>
            <person name="Reily A."/>
            <person name="Remington K.A."/>
            <person name="Rieger T.T."/>
            <person name="Ritchie M.G."/>
            <person name="Robin C."/>
            <person name="Rogers Y.H."/>
            <person name="Rohde C."/>
            <person name="Rozas J."/>
            <person name="Rubenfield M.J."/>
            <person name="Ruiz A."/>
            <person name="Russo S."/>
            <person name="Salzberg S.L."/>
            <person name="Sanchez-Gracia A."/>
            <person name="Saranga D.J."/>
            <person name="Sato H."/>
            <person name="Schaeffer S.W."/>
            <person name="Schatz M.C."/>
            <person name="Schlenke T."/>
            <person name="Schwartz R."/>
            <person name="Segarra C."/>
            <person name="Singh R.S."/>
            <person name="Sirot L."/>
            <person name="Sirota M."/>
            <person name="Sisneros N.B."/>
            <person name="Smith C.D."/>
            <person name="Smith T.F."/>
            <person name="Spieth J."/>
            <person name="Stage D.E."/>
            <person name="Stark A."/>
            <person name="Stephan W."/>
            <person name="Strausberg R.L."/>
            <person name="Strempel S."/>
            <person name="Sturgill D."/>
            <person name="Sutton G."/>
            <person name="Sutton G.G."/>
            <person name="Tao W."/>
            <person name="Teichmann S."/>
            <person name="Tobari Y.N."/>
            <person name="Tomimura Y."/>
            <person name="Tsolas J.M."/>
            <person name="Valente V.L."/>
            <person name="Venter E."/>
            <person name="Venter J.C."/>
            <person name="Vicario S."/>
            <person name="Vieira F.G."/>
            <person name="Vilella A.J."/>
            <person name="Villasante A."/>
            <person name="Walenz B."/>
            <person name="Wang J."/>
            <person name="Wasserman M."/>
            <person name="Watts T."/>
            <person name="Wilson D."/>
            <person name="Wilson R.K."/>
            <person name="Wing R.A."/>
            <person name="Wolfner M.F."/>
            <person name="Wong A."/>
            <person name="Wong G.K."/>
            <person name="Wu C.I."/>
            <person name="Wu G."/>
            <person name="Yamamoto D."/>
            <person name="Yang H.P."/>
            <person name="Yang S.P."/>
            <person name="Yorke J.A."/>
            <person name="Yoshida K."/>
            <person name="Zdobnov E."/>
            <person name="Zhang P."/>
            <person name="Zhang Y."/>
            <person name="Zimin A.V."/>
            <person name="Baldwin J."/>
            <person name="Abdouelleil A."/>
            <person name="Abdulkadir J."/>
            <person name="Abebe A."/>
            <person name="Abera B."/>
            <person name="Abreu J."/>
            <person name="Acer S.C."/>
            <person name="Aftuck L."/>
            <person name="Alexander A."/>
            <person name="An P."/>
            <person name="Anderson E."/>
            <person name="Anderson S."/>
            <person name="Arachi H."/>
            <person name="Azer M."/>
            <person name="Bachantsang P."/>
            <person name="Barry A."/>
            <person name="Bayul T."/>
            <person name="Berlin A."/>
            <person name="Bessette D."/>
            <person name="Bloom T."/>
            <person name="Blye J."/>
            <person name="Boguslavskiy L."/>
            <person name="Bonnet C."/>
            <person name="Boukhgalter B."/>
            <person name="Bourzgui I."/>
            <person name="Brown A."/>
            <person name="Cahill P."/>
            <person name="Channer S."/>
            <person name="Cheshatsang Y."/>
            <person name="Chuda L."/>
            <person name="Citroen M."/>
            <person name="Collymore A."/>
            <person name="Cooke P."/>
            <person name="Costello M."/>
            <person name="D'Aco K."/>
            <person name="Daza R."/>
            <person name="De Haan G."/>
            <person name="DeGray S."/>
            <person name="DeMaso C."/>
            <person name="Dhargay N."/>
            <person name="Dooley K."/>
            <person name="Dooley E."/>
            <person name="Doricent M."/>
            <person name="Dorje P."/>
            <person name="Dorjee K."/>
            <person name="Dupes A."/>
            <person name="Elong R."/>
            <person name="Falk J."/>
            <person name="Farina A."/>
            <person name="Faro S."/>
            <person name="Ferguson D."/>
            <person name="Fisher S."/>
            <person name="Foley C.D."/>
            <person name="Franke A."/>
            <person name="Friedrich D."/>
            <person name="Gadbois L."/>
            <person name="Gearin G."/>
            <person name="Gearin C.R."/>
            <person name="Giannoukos G."/>
            <person name="Goode T."/>
            <person name="Graham J."/>
            <person name="Grandbois E."/>
            <person name="Grewal S."/>
            <person name="Gyaltsen K."/>
            <person name="Hafez N."/>
            <person name="Hagos B."/>
            <person name="Hall J."/>
            <person name="Henson C."/>
            <person name="Hollinger A."/>
            <person name="Honan T."/>
            <person name="Huard M.D."/>
            <person name="Hughes L."/>
            <person name="Hurhula B."/>
            <person name="Husby M.E."/>
            <person name="Kamat A."/>
            <person name="Kanga B."/>
            <person name="Kashin S."/>
            <person name="Khazanovich D."/>
            <person name="Kisner P."/>
            <person name="Lance K."/>
            <person name="Lara M."/>
            <person name="Lee W."/>
            <person name="Lennon N."/>
            <person name="Letendre F."/>
            <person name="LeVine R."/>
            <person name="Lipovsky A."/>
            <person name="Liu X."/>
            <person name="Liu J."/>
            <person name="Liu S."/>
            <person name="Lokyitsang T."/>
            <person name="Lokyitsang Y."/>
            <person name="Lubonja R."/>
            <person name="Lui A."/>
            <person name="MacDonald P."/>
            <person name="Magnisalis V."/>
            <person name="Maru K."/>
            <person name="Matthews C."/>
            <person name="McCusker W."/>
            <person name="McDonough S."/>
            <person name="Mehta T."/>
            <person name="Meldrim J."/>
            <person name="Meneus L."/>
            <person name="Mihai O."/>
            <person name="Mihalev A."/>
            <person name="Mihova T."/>
            <person name="Mittelman R."/>
            <person name="Mlenga V."/>
            <person name="Montmayeur A."/>
            <person name="Mulrain L."/>
            <person name="Navidi A."/>
            <person name="Naylor J."/>
            <person name="Negash T."/>
            <person name="Nguyen T."/>
            <person name="Nguyen N."/>
            <person name="Nicol R."/>
            <person name="Norbu C."/>
            <person name="Norbu N."/>
            <person name="Novod N."/>
            <person name="O'Neill B."/>
            <person name="Osman S."/>
            <person name="Markiewicz E."/>
            <person name="Oyono O.L."/>
            <person name="Patti C."/>
            <person name="Phunkhang P."/>
            <person name="Pierre F."/>
            <person name="Priest M."/>
            <person name="Raghuraman S."/>
            <person name="Rege F."/>
            <person name="Reyes R."/>
            <person name="Rise C."/>
            <person name="Rogov P."/>
            <person name="Ross K."/>
            <person name="Ryan E."/>
            <person name="Settipalli S."/>
            <person name="Shea T."/>
            <person name="Sherpa N."/>
            <person name="Shi L."/>
            <person name="Shih D."/>
            <person name="Sparrow T."/>
            <person name="Spaulding J."/>
            <person name="Stalker J."/>
            <person name="Stange-Thomann N."/>
            <person name="Stavropoulos S."/>
            <person name="Stone C."/>
            <person name="Strader C."/>
            <person name="Tesfaye S."/>
            <person name="Thomson T."/>
            <person name="Thoulutsang Y."/>
            <person name="Thoulutsang D."/>
            <person name="Topham K."/>
            <person name="Topping I."/>
            <person name="Tsamla T."/>
            <person name="Vassiliev H."/>
            <person name="Vo A."/>
            <person name="Wangchuk T."/>
            <person name="Wangdi T."/>
            <person name="Weiand M."/>
            <person name="Wilkinson J."/>
            <person name="Wilson A."/>
            <person name="Yadav S."/>
            <person name="Young G."/>
            <person name="Yu Q."/>
            <person name="Zembek L."/>
            <person name="Zhong D."/>
            <person name="Zimmer A."/>
            <person name="Zwirko Z."/>
            <person name="Jaffe D.B."/>
            <person name="Alvarez P."/>
            <person name="Brockman W."/>
            <person name="Butler J."/>
            <person name="Chin C."/>
            <person name="Gnerre S."/>
            <person name="Grabherr M."/>
            <person name="Kleber M."/>
            <person name="Mauceli E."/>
            <person name="MacCallum I."/>
        </authorList>
    </citation>
    <scope>NUCLEOTIDE SEQUENCE [LARGE SCALE GENOMIC DNA]</scope>
    <source>
        <strain evidence="3">MSH-3 / Tucson 14011-0111.49</strain>
    </source>
</reference>
<feature type="compositionally biased region" description="Basic and acidic residues" evidence="1">
    <location>
        <begin position="81"/>
        <end position="90"/>
    </location>
</feature>
<evidence type="ECO:0000313" key="2">
    <source>
        <dbReference type="EMBL" id="EDW39802.1"/>
    </source>
</evidence>
<protein>
    <submittedName>
        <fullName evidence="2">GL14469</fullName>
    </submittedName>
</protein>
<feature type="region of interest" description="Disordered" evidence="1">
    <location>
        <begin position="81"/>
        <end position="105"/>
    </location>
</feature>
<feature type="region of interest" description="Disordered" evidence="1">
    <location>
        <begin position="1"/>
        <end position="21"/>
    </location>
</feature>
<organism evidence="3">
    <name type="scientific">Drosophila persimilis</name>
    <name type="common">Fruit fly</name>
    <dbReference type="NCBI Taxonomy" id="7234"/>
    <lineage>
        <taxon>Eukaryota</taxon>
        <taxon>Metazoa</taxon>
        <taxon>Ecdysozoa</taxon>
        <taxon>Arthropoda</taxon>
        <taxon>Hexapoda</taxon>
        <taxon>Insecta</taxon>
        <taxon>Pterygota</taxon>
        <taxon>Neoptera</taxon>
        <taxon>Endopterygota</taxon>
        <taxon>Diptera</taxon>
        <taxon>Brachycera</taxon>
        <taxon>Muscomorpha</taxon>
        <taxon>Ephydroidea</taxon>
        <taxon>Drosophilidae</taxon>
        <taxon>Drosophila</taxon>
        <taxon>Sophophora</taxon>
    </lineage>
</organism>
<accession>B4GQD0</accession>
<evidence type="ECO:0000313" key="3">
    <source>
        <dbReference type="Proteomes" id="UP000008744"/>
    </source>
</evidence>
<dbReference type="Proteomes" id="UP000008744">
    <property type="component" value="Unassembled WGS sequence"/>
</dbReference>
<evidence type="ECO:0000256" key="1">
    <source>
        <dbReference type="SAM" id="MobiDB-lite"/>
    </source>
</evidence>
<sequence length="105" mass="11906">MPNDKAGAQKAAKTEPEKKFRFWPWSQQETTQNNDMLSDQPVATVLMDGAHLSEEKPMTENDMPEMTGEEAAMKLDVMNPEKPDLMHPEMTEDDETEALPVDNKN</sequence>
<name>B4GQD0_DROPE</name>
<proteinExistence type="predicted"/>
<keyword evidence="3" id="KW-1185">Reference proteome</keyword>
<gene>
    <name evidence="2" type="primary">Dper\GL14469</name>
    <name evidence="2" type="ORF">Dper_GL14469</name>
</gene>
<dbReference type="HOGENOM" id="CLU_2239358_0_0_1"/>